<dbReference type="InterPro" id="IPR006046">
    <property type="entry name" value="Alpha_amylase"/>
</dbReference>
<feature type="domain" description="Glycosyl hydrolase family 13 catalytic" evidence="11">
    <location>
        <begin position="31"/>
        <end position="234"/>
    </location>
</feature>
<evidence type="ECO:0000256" key="8">
    <source>
        <dbReference type="ARBA" id="ARBA00023277"/>
    </source>
</evidence>
<evidence type="ECO:0000256" key="10">
    <source>
        <dbReference type="SAM" id="SignalP"/>
    </source>
</evidence>
<dbReference type="GeneID" id="101862253"/>
<dbReference type="Proteomes" id="UP000694888">
    <property type="component" value="Unplaced"/>
</dbReference>
<comment type="cofactor">
    <cofactor evidence="2">
        <name>Ca(2+)</name>
        <dbReference type="ChEBI" id="CHEBI:29108"/>
    </cofactor>
</comment>
<dbReference type="PANTHER" id="PTHR43447">
    <property type="entry name" value="ALPHA-AMYLASE"/>
    <property type="match status" value="1"/>
</dbReference>
<organism evidence="12 13">
    <name type="scientific">Aplysia californica</name>
    <name type="common">California sea hare</name>
    <dbReference type="NCBI Taxonomy" id="6500"/>
    <lineage>
        <taxon>Eukaryota</taxon>
        <taxon>Metazoa</taxon>
        <taxon>Spiralia</taxon>
        <taxon>Lophotrochozoa</taxon>
        <taxon>Mollusca</taxon>
        <taxon>Gastropoda</taxon>
        <taxon>Heterobranchia</taxon>
        <taxon>Euthyneura</taxon>
        <taxon>Tectipleura</taxon>
        <taxon>Aplysiida</taxon>
        <taxon>Aplysioidea</taxon>
        <taxon>Aplysiidae</taxon>
        <taxon>Aplysia</taxon>
    </lineage>
</organism>
<dbReference type="EC" id="3.2.1.1" evidence="5"/>
<evidence type="ECO:0000256" key="1">
    <source>
        <dbReference type="ARBA" id="ARBA00000548"/>
    </source>
</evidence>
<dbReference type="SMART" id="SM00642">
    <property type="entry name" value="Aamy"/>
    <property type="match status" value="1"/>
</dbReference>
<gene>
    <name evidence="13" type="primary">LOC101862253</name>
</gene>
<protein>
    <recommendedName>
        <fullName evidence="5">alpha-amylase</fullName>
        <ecNumber evidence="5">3.2.1.1</ecNumber>
    </recommendedName>
</protein>
<evidence type="ECO:0000256" key="7">
    <source>
        <dbReference type="ARBA" id="ARBA00023214"/>
    </source>
</evidence>
<sequence>MVVLLALSLLPLLVSVSCVSDYHDPHCAGRQVIVHLFEWKWTDIAMECERYLGPKGFCGVQVNFNDRSKCPSHDGNINNYGDPHNVRDCNLVGLTDLDGSQGYVQDKIAGYFNQLIDLGVAGFRVDAAKHMWPQDITAMQAKTKDLPEGGRPFFFLEVIDRNDGAVKVNEYFTNGYVTEFRYSQKVKEGANDLGRLAGVYDPGWGMAPPDQALVFVDNHDSQRGADTLTYKVRRSF</sequence>
<comment type="similarity">
    <text evidence="4">Belongs to the glycosyl hydrolase 13 family.</text>
</comment>
<dbReference type="SUPFAM" id="SSF51445">
    <property type="entry name" value="(Trans)glycosidases"/>
    <property type="match status" value="1"/>
</dbReference>
<feature type="chain" id="PRO_5045199164" description="alpha-amylase" evidence="10">
    <location>
        <begin position="19"/>
        <end position="236"/>
    </location>
</feature>
<feature type="signal peptide" evidence="10">
    <location>
        <begin position="1"/>
        <end position="18"/>
    </location>
</feature>
<dbReference type="Gene3D" id="3.20.20.80">
    <property type="entry name" value="Glycosidases"/>
    <property type="match status" value="2"/>
</dbReference>
<keyword evidence="6" id="KW-0378">Hydrolase</keyword>
<reference evidence="13" key="1">
    <citation type="submission" date="2025-08" db="UniProtKB">
        <authorList>
            <consortium name="RefSeq"/>
        </authorList>
    </citation>
    <scope>IDENTIFICATION</scope>
</reference>
<evidence type="ECO:0000256" key="9">
    <source>
        <dbReference type="ARBA" id="ARBA00023295"/>
    </source>
</evidence>
<evidence type="ECO:0000256" key="4">
    <source>
        <dbReference type="ARBA" id="ARBA00008061"/>
    </source>
</evidence>
<keyword evidence="8" id="KW-0119">Carbohydrate metabolism</keyword>
<keyword evidence="10" id="KW-0732">Signal</keyword>
<comment type="catalytic activity">
    <reaction evidence="1">
        <text>Endohydrolysis of (1-&gt;4)-alpha-D-glucosidic linkages in polysaccharides containing three or more (1-&gt;4)-alpha-linked D-glucose units.</text>
        <dbReference type="EC" id="3.2.1.1"/>
    </reaction>
</comment>
<evidence type="ECO:0000313" key="12">
    <source>
        <dbReference type="Proteomes" id="UP000694888"/>
    </source>
</evidence>
<evidence type="ECO:0000256" key="5">
    <source>
        <dbReference type="ARBA" id="ARBA00012595"/>
    </source>
</evidence>
<dbReference type="PRINTS" id="PR00110">
    <property type="entry name" value="ALPHAAMYLASE"/>
</dbReference>
<proteinExistence type="inferred from homology"/>
<evidence type="ECO:0000256" key="6">
    <source>
        <dbReference type="ARBA" id="ARBA00022801"/>
    </source>
</evidence>
<evidence type="ECO:0000256" key="2">
    <source>
        <dbReference type="ARBA" id="ARBA00001913"/>
    </source>
</evidence>
<keyword evidence="9" id="KW-0326">Glycosidase</keyword>
<dbReference type="InterPro" id="IPR006047">
    <property type="entry name" value="GH13_cat_dom"/>
</dbReference>
<evidence type="ECO:0000256" key="3">
    <source>
        <dbReference type="ARBA" id="ARBA00001923"/>
    </source>
</evidence>
<keyword evidence="7" id="KW-0868">Chloride</keyword>
<evidence type="ECO:0000313" key="13">
    <source>
        <dbReference type="RefSeq" id="XP_012935869.1"/>
    </source>
</evidence>
<dbReference type="RefSeq" id="XP_012935869.1">
    <property type="nucleotide sequence ID" value="XM_013080415.1"/>
</dbReference>
<name>A0ABM0ZWB5_APLCA</name>
<comment type="cofactor">
    <cofactor evidence="3">
        <name>chloride</name>
        <dbReference type="ChEBI" id="CHEBI:17996"/>
    </cofactor>
</comment>
<dbReference type="InterPro" id="IPR017853">
    <property type="entry name" value="GH"/>
</dbReference>
<accession>A0ABM0ZWB5</accession>
<evidence type="ECO:0000259" key="11">
    <source>
        <dbReference type="SMART" id="SM00642"/>
    </source>
</evidence>
<keyword evidence="12" id="KW-1185">Reference proteome</keyword>